<comment type="caution">
    <text evidence="2">The sequence shown here is derived from an EMBL/GenBank/DDBJ whole genome shotgun (WGS) entry which is preliminary data.</text>
</comment>
<sequence length="76" mass="8894">MDKQEKTLQTTIKNTIRNTLIYAIFSILLLTTGTITGWIFFEFVAIASVLVTFIYLIYLVYLTILKIRLKNDQNHH</sequence>
<feature type="transmembrane region" description="Helical" evidence="1">
    <location>
        <begin position="46"/>
        <end position="65"/>
    </location>
</feature>
<dbReference type="RefSeq" id="WP_010623920.1">
    <property type="nucleotide sequence ID" value="NZ_AZFA01000002.1"/>
</dbReference>
<organism evidence="2 3">
    <name type="scientific">Companilactobacillus versmoldensis DSM 14857 = KCTC 3814</name>
    <dbReference type="NCBI Taxonomy" id="1423815"/>
    <lineage>
        <taxon>Bacteria</taxon>
        <taxon>Bacillati</taxon>
        <taxon>Bacillota</taxon>
        <taxon>Bacilli</taxon>
        <taxon>Lactobacillales</taxon>
        <taxon>Lactobacillaceae</taxon>
        <taxon>Companilactobacillus</taxon>
    </lineage>
</organism>
<evidence type="ECO:0000313" key="3">
    <source>
        <dbReference type="Proteomes" id="UP000051647"/>
    </source>
</evidence>
<accession>A0A0R1SP78</accession>
<dbReference type="AlphaFoldDB" id="A0A0R1SP78"/>
<proteinExistence type="predicted"/>
<gene>
    <name evidence="2" type="ORF">FC27_GL000816</name>
</gene>
<dbReference type="Proteomes" id="UP000051647">
    <property type="component" value="Unassembled WGS sequence"/>
</dbReference>
<keyword evidence="1" id="KW-1133">Transmembrane helix</keyword>
<protein>
    <submittedName>
        <fullName evidence="2">Uncharacterized protein</fullName>
    </submittedName>
</protein>
<dbReference type="EMBL" id="AZFA01000002">
    <property type="protein sequence ID" value="KRL68085.1"/>
    <property type="molecule type" value="Genomic_DNA"/>
</dbReference>
<keyword evidence="1" id="KW-0812">Transmembrane</keyword>
<feature type="transmembrane region" description="Helical" evidence="1">
    <location>
        <begin position="20"/>
        <end position="40"/>
    </location>
</feature>
<keyword evidence="1" id="KW-0472">Membrane</keyword>
<dbReference type="STRING" id="1423815.FC27_GL000816"/>
<name>A0A0R1SP78_9LACO</name>
<dbReference type="PATRIC" id="fig|1423815.3.peg.826"/>
<reference evidence="2 3" key="1">
    <citation type="journal article" date="2015" name="Genome Announc.">
        <title>Expanding the biotechnology potential of lactobacilli through comparative genomics of 213 strains and associated genera.</title>
        <authorList>
            <person name="Sun Z."/>
            <person name="Harris H.M."/>
            <person name="McCann A."/>
            <person name="Guo C."/>
            <person name="Argimon S."/>
            <person name="Zhang W."/>
            <person name="Yang X."/>
            <person name="Jeffery I.B."/>
            <person name="Cooney J.C."/>
            <person name="Kagawa T.F."/>
            <person name="Liu W."/>
            <person name="Song Y."/>
            <person name="Salvetti E."/>
            <person name="Wrobel A."/>
            <person name="Rasinkangas P."/>
            <person name="Parkhill J."/>
            <person name="Rea M.C."/>
            <person name="O'Sullivan O."/>
            <person name="Ritari J."/>
            <person name="Douillard F.P."/>
            <person name="Paul Ross R."/>
            <person name="Yang R."/>
            <person name="Briner A.E."/>
            <person name="Felis G.E."/>
            <person name="de Vos W.M."/>
            <person name="Barrangou R."/>
            <person name="Klaenhammer T.R."/>
            <person name="Caufield P.W."/>
            <person name="Cui Y."/>
            <person name="Zhang H."/>
            <person name="O'Toole P.W."/>
        </authorList>
    </citation>
    <scope>NUCLEOTIDE SEQUENCE [LARGE SCALE GENOMIC DNA]</scope>
    <source>
        <strain evidence="2 3">DSM 14857</strain>
    </source>
</reference>
<evidence type="ECO:0000313" key="2">
    <source>
        <dbReference type="EMBL" id="KRL68085.1"/>
    </source>
</evidence>
<evidence type="ECO:0000256" key="1">
    <source>
        <dbReference type="SAM" id="Phobius"/>
    </source>
</evidence>
<keyword evidence="3" id="KW-1185">Reference proteome</keyword>